<evidence type="ECO:0000259" key="1">
    <source>
        <dbReference type="Pfam" id="PF01638"/>
    </source>
</evidence>
<organism evidence="2">
    <name type="scientific">marine sediment metagenome</name>
    <dbReference type="NCBI Taxonomy" id="412755"/>
    <lineage>
        <taxon>unclassified sequences</taxon>
        <taxon>metagenomes</taxon>
        <taxon>ecological metagenomes</taxon>
    </lineage>
</organism>
<dbReference type="Pfam" id="PF01638">
    <property type="entry name" value="HxlR"/>
    <property type="match status" value="1"/>
</dbReference>
<evidence type="ECO:0000313" key="2">
    <source>
        <dbReference type="EMBL" id="GAI58019.1"/>
    </source>
</evidence>
<comment type="caution">
    <text evidence="2">The sequence shown here is derived from an EMBL/GenBank/DDBJ whole genome shotgun (WGS) entry which is preliminary data.</text>
</comment>
<gene>
    <name evidence="2" type="ORF">S06H3_55500</name>
</gene>
<dbReference type="AlphaFoldDB" id="X1RR90"/>
<dbReference type="EMBL" id="BARV01035587">
    <property type="protein sequence ID" value="GAI58019.1"/>
    <property type="molecule type" value="Genomic_DNA"/>
</dbReference>
<dbReference type="InterPro" id="IPR036390">
    <property type="entry name" value="WH_DNA-bd_sf"/>
</dbReference>
<dbReference type="SUPFAM" id="SSF46785">
    <property type="entry name" value="Winged helix' DNA-binding domain"/>
    <property type="match status" value="1"/>
</dbReference>
<accession>X1RR90</accession>
<dbReference type="InterPro" id="IPR002577">
    <property type="entry name" value="HTH_HxlR"/>
</dbReference>
<name>X1RR90_9ZZZZ</name>
<dbReference type="InterPro" id="IPR036388">
    <property type="entry name" value="WH-like_DNA-bd_sf"/>
</dbReference>
<protein>
    <recommendedName>
        <fullName evidence="1">HTH hxlR-type domain-containing protein</fullName>
    </recommendedName>
</protein>
<proteinExistence type="predicted"/>
<sequence>MELIGELDETKGALRVLLILHKEGPLSRTKLIGNAAVGKQAVYTALRVLQQLGLVEEERMKGFPNTVLTRLTERGRNVAKRVGEIERIMKTCV</sequence>
<dbReference type="Gene3D" id="1.10.10.10">
    <property type="entry name" value="Winged helix-like DNA-binding domain superfamily/Winged helix DNA-binding domain"/>
    <property type="match status" value="1"/>
</dbReference>
<feature type="domain" description="HTH hxlR-type" evidence="1">
    <location>
        <begin position="36"/>
        <end position="88"/>
    </location>
</feature>
<reference evidence="2" key="1">
    <citation type="journal article" date="2014" name="Front. Microbiol.">
        <title>High frequency of phylogenetically diverse reductive dehalogenase-homologous genes in deep subseafloor sedimentary metagenomes.</title>
        <authorList>
            <person name="Kawai M."/>
            <person name="Futagami T."/>
            <person name="Toyoda A."/>
            <person name="Takaki Y."/>
            <person name="Nishi S."/>
            <person name="Hori S."/>
            <person name="Arai W."/>
            <person name="Tsubouchi T."/>
            <person name="Morono Y."/>
            <person name="Uchiyama I."/>
            <person name="Ito T."/>
            <person name="Fujiyama A."/>
            <person name="Inagaki F."/>
            <person name="Takami H."/>
        </authorList>
    </citation>
    <scope>NUCLEOTIDE SEQUENCE</scope>
    <source>
        <strain evidence="2">Expedition CK06-06</strain>
    </source>
</reference>